<gene>
    <name evidence="3" type="ORF">LH706_06840</name>
</gene>
<dbReference type="EMBL" id="CP085043">
    <property type="protein sequence ID" value="UZF16151.1"/>
    <property type="molecule type" value="Genomic_DNA"/>
</dbReference>
<protein>
    <recommendedName>
        <fullName evidence="4">Lipoprotein transmembrane</fullName>
    </recommendedName>
</protein>
<accession>A0ABY6NGJ3</accession>
<feature type="region of interest" description="Disordered" evidence="1">
    <location>
        <begin position="23"/>
        <end position="53"/>
    </location>
</feature>
<organism evidence="3">
    <name type="scientific">Ralstonia solanacearum</name>
    <name type="common">Pseudomonas solanacearum</name>
    <dbReference type="NCBI Taxonomy" id="305"/>
    <lineage>
        <taxon>Bacteria</taxon>
        <taxon>Pseudomonadati</taxon>
        <taxon>Pseudomonadota</taxon>
        <taxon>Betaproteobacteria</taxon>
        <taxon>Burkholderiales</taxon>
        <taxon>Burkholderiaceae</taxon>
        <taxon>Ralstonia</taxon>
        <taxon>Ralstonia solanacearum species complex</taxon>
    </lineage>
</organism>
<proteinExistence type="predicted"/>
<feature type="compositionally biased region" description="Polar residues" evidence="1">
    <location>
        <begin position="181"/>
        <end position="194"/>
    </location>
</feature>
<feature type="compositionally biased region" description="Low complexity" evidence="1">
    <location>
        <begin position="195"/>
        <end position="204"/>
    </location>
</feature>
<evidence type="ECO:0000256" key="2">
    <source>
        <dbReference type="SAM" id="SignalP"/>
    </source>
</evidence>
<dbReference type="PROSITE" id="PS51257">
    <property type="entry name" value="PROKAR_LIPOPROTEIN"/>
    <property type="match status" value="1"/>
</dbReference>
<feature type="signal peptide" evidence="2">
    <location>
        <begin position="1"/>
        <end position="20"/>
    </location>
</feature>
<feature type="chain" id="PRO_5047548549" description="Lipoprotein transmembrane" evidence="2">
    <location>
        <begin position="21"/>
        <end position="276"/>
    </location>
</feature>
<evidence type="ECO:0000256" key="1">
    <source>
        <dbReference type="SAM" id="MobiDB-lite"/>
    </source>
</evidence>
<name>A0ABY6NGJ3_RALSL</name>
<evidence type="ECO:0000313" key="3">
    <source>
        <dbReference type="EMBL" id="UZF16151.1"/>
    </source>
</evidence>
<feature type="compositionally biased region" description="Gly residues" evidence="1">
    <location>
        <begin position="35"/>
        <end position="48"/>
    </location>
</feature>
<evidence type="ECO:0008006" key="4">
    <source>
        <dbReference type="Google" id="ProtNLM"/>
    </source>
</evidence>
<reference evidence="3" key="1">
    <citation type="submission" date="2021-10" db="EMBL/GenBank/DDBJ databases">
        <title>Complete genome sequences of five Ralstonia solancearum strains isolated from sunflower.</title>
        <authorList>
            <person name="She X."/>
            <person name="He Z."/>
        </authorList>
    </citation>
    <scope>NUCLEOTIDE SEQUENCE</scope>
    <source>
        <strain evidence="3">RS638</strain>
    </source>
</reference>
<keyword evidence="2" id="KW-0732">Signal</keyword>
<feature type="region of interest" description="Disordered" evidence="1">
    <location>
        <begin position="181"/>
        <end position="204"/>
    </location>
</feature>
<sequence length="276" mass="27146">MKKKTLVVALGAVIVLAACGGGNGGSDSSSNGSGTTSGGSTSTGGNGGSTTSSSLKPTQYTLYKYGTQSSLSGSAGTVSNATANGGTLALDSGNTDLTVTNATDFSMSASGFYVTNRAQGSAIMLCDSLPSNGTVGTGTKSRYVGAAISTSDGTNQATQVTNAADLAGQTLYNIEDCSYQNTAGNPQGQNNAPDSSTASMSVDSSGNVTFNNGTPALTAAQFSASLTGSAISSSGGSTYLTAYKIGSGSTAKSLIVERGIPTDTSKTGYVGMWITN</sequence>